<feature type="compositionally biased region" description="Polar residues" evidence="1">
    <location>
        <begin position="91"/>
        <end position="101"/>
    </location>
</feature>
<feature type="compositionally biased region" description="Low complexity" evidence="1">
    <location>
        <begin position="47"/>
        <end position="63"/>
    </location>
</feature>
<evidence type="ECO:0000313" key="2">
    <source>
        <dbReference type="EMBL" id="KAF4647008.1"/>
    </source>
</evidence>
<reference evidence="2 3" key="1">
    <citation type="submission" date="2020-04" db="EMBL/GenBank/DDBJ databases">
        <title>Perkinsus chesapeaki whole genome sequence.</title>
        <authorList>
            <person name="Bogema D.R."/>
        </authorList>
    </citation>
    <scope>NUCLEOTIDE SEQUENCE [LARGE SCALE GENOMIC DNA]</scope>
    <source>
        <strain evidence="2">ATCC PRA-425</strain>
    </source>
</reference>
<dbReference type="EMBL" id="JAAPAO010002923">
    <property type="protein sequence ID" value="KAF4647008.1"/>
    <property type="molecule type" value="Genomic_DNA"/>
</dbReference>
<feature type="compositionally biased region" description="Basic and acidic residues" evidence="1">
    <location>
        <begin position="65"/>
        <end position="75"/>
    </location>
</feature>
<name>A0A7J6KIP4_PERCH</name>
<dbReference type="AlphaFoldDB" id="A0A7J6KIP4"/>
<protein>
    <submittedName>
        <fullName evidence="2">Uncharacterized protein</fullName>
    </submittedName>
</protein>
<keyword evidence="3" id="KW-1185">Reference proteome</keyword>
<organism evidence="2 3">
    <name type="scientific">Perkinsus chesapeaki</name>
    <name type="common">Clam parasite</name>
    <name type="synonym">Perkinsus andrewsi</name>
    <dbReference type="NCBI Taxonomy" id="330153"/>
    <lineage>
        <taxon>Eukaryota</taxon>
        <taxon>Sar</taxon>
        <taxon>Alveolata</taxon>
        <taxon>Perkinsozoa</taxon>
        <taxon>Perkinsea</taxon>
        <taxon>Perkinsida</taxon>
        <taxon>Perkinsidae</taxon>
        <taxon>Perkinsus</taxon>
    </lineage>
</organism>
<evidence type="ECO:0000256" key="1">
    <source>
        <dbReference type="SAM" id="MobiDB-lite"/>
    </source>
</evidence>
<feature type="non-terminal residue" evidence="2">
    <location>
        <position position="1"/>
    </location>
</feature>
<sequence>SSSLDYTRGSHPIVWLVVFIARRLNRECRAQGSYRVRYGSSHRSHGRSSGSARIIRSSRSAVIHRPHDTRSERGASYEMFGARRLRPATAEPSSAPSRHAY</sequence>
<evidence type="ECO:0000313" key="3">
    <source>
        <dbReference type="Proteomes" id="UP000591131"/>
    </source>
</evidence>
<accession>A0A7J6KIP4</accession>
<gene>
    <name evidence="2" type="ORF">FOL47_005240</name>
</gene>
<comment type="caution">
    <text evidence="2">The sequence shown here is derived from an EMBL/GenBank/DDBJ whole genome shotgun (WGS) entry which is preliminary data.</text>
</comment>
<dbReference type="Proteomes" id="UP000591131">
    <property type="component" value="Unassembled WGS sequence"/>
</dbReference>
<feature type="non-terminal residue" evidence="2">
    <location>
        <position position="101"/>
    </location>
</feature>
<proteinExistence type="predicted"/>
<feature type="region of interest" description="Disordered" evidence="1">
    <location>
        <begin position="37"/>
        <end position="101"/>
    </location>
</feature>